<organism evidence="2 3">
    <name type="scientific">Neomicrococcus lactis</name>
    <dbReference type="NCBI Taxonomy" id="732241"/>
    <lineage>
        <taxon>Bacteria</taxon>
        <taxon>Bacillati</taxon>
        <taxon>Actinomycetota</taxon>
        <taxon>Actinomycetes</taxon>
        <taxon>Micrococcales</taxon>
        <taxon>Micrococcaceae</taxon>
        <taxon>Neomicrococcus</taxon>
    </lineage>
</organism>
<evidence type="ECO:0000256" key="1">
    <source>
        <dbReference type="SAM" id="MobiDB-lite"/>
    </source>
</evidence>
<feature type="region of interest" description="Disordered" evidence="1">
    <location>
        <begin position="1"/>
        <end position="23"/>
    </location>
</feature>
<name>A0A7W9DC04_9MICC</name>
<proteinExistence type="predicted"/>
<sequence length="134" mass="14648">MNNRSSSAASMPISRADPSAPELVEDSHGVEAEAASGFLKREALDVEADHLLHLVRLRRIAAQGYACPIENYTRGDSMDAVLARDFIGDPTCAVAFKDLFFDISMELLPQTCGTWRLARPLQCHASDLATGFCY</sequence>
<gene>
    <name evidence="2" type="ORF">BKA12_002154</name>
</gene>
<dbReference type="AlphaFoldDB" id="A0A7W9DC04"/>
<evidence type="ECO:0000313" key="2">
    <source>
        <dbReference type="EMBL" id="MBB5599074.1"/>
    </source>
</evidence>
<keyword evidence="3" id="KW-1185">Reference proteome</keyword>
<comment type="caution">
    <text evidence="2">The sequence shown here is derived from an EMBL/GenBank/DDBJ whole genome shotgun (WGS) entry which is preliminary data.</text>
</comment>
<dbReference type="EMBL" id="JACHBL010000001">
    <property type="protein sequence ID" value="MBB5599074.1"/>
    <property type="molecule type" value="Genomic_DNA"/>
</dbReference>
<evidence type="ECO:0000313" key="3">
    <source>
        <dbReference type="Proteomes" id="UP000523863"/>
    </source>
</evidence>
<reference evidence="2 3" key="1">
    <citation type="submission" date="2020-08" db="EMBL/GenBank/DDBJ databases">
        <title>Sequencing the genomes of 1000 actinobacteria strains.</title>
        <authorList>
            <person name="Klenk H.-P."/>
        </authorList>
    </citation>
    <scope>NUCLEOTIDE SEQUENCE [LARGE SCALE GENOMIC DNA]</scope>
    <source>
        <strain evidence="2 3">DSM 23694</strain>
    </source>
</reference>
<dbReference type="Proteomes" id="UP000523863">
    <property type="component" value="Unassembled WGS sequence"/>
</dbReference>
<accession>A0A7W9DC04</accession>
<dbReference type="RefSeq" id="WP_183643678.1">
    <property type="nucleotide sequence ID" value="NZ_JACHBL010000001.1"/>
</dbReference>
<protein>
    <submittedName>
        <fullName evidence="2">Uncharacterized protein</fullName>
    </submittedName>
</protein>